<gene>
    <name evidence="2" type="ORF">Mal4_33440</name>
</gene>
<dbReference type="OrthoDB" id="8566379at2"/>
<dbReference type="PANTHER" id="PTHR44395">
    <property type="match status" value="1"/>
</dbReference>
<keyword evidence="3" id="KW-1185">Reference proteome</keyword>
<keyword evidence="1" id="KW-1133">Transmembrane helix</keyword>
<sequence>MASVSLEPSSDNVESDRTLPWQVLLAGIVLVVYSGSFAGGFLFDDGNNIIDSPRIRRLRPVGDVLRSNRPLGDYTFSLGFAVHGLDPWGFHVVNVAIHLVAAQVLFGLIRQALLLPGRARLFPARRPELRSSRRSSGRSTP</sequence>
<accession>A0A517Z992</accession>
<dbReference type="GO" id="GO:0000030">
    <property type="term" value="F:mannosyltransferase activity"/>
    <property type="evidence" value="ECO:0007669"/>
    <property type="project" value="TreeGrafter"/>
</dbReference>
<dbReference type="KEGG" id="mri:Mal4_33440"/>
<dbReference type="PANTHER" id="PTHR44395:SF1">
    <property type="entry name" value="PROTEIN O-MANNOSYL-TRANSFERASE TMTC3"/>
    <property type="match status" value="1"/>
</dbReference>
<keyword evidence="1" id="KW-0472">Membrane</keyword>
<organism evidence="2 3">
    <name type="scientific">Maioricimonas rarisocia</name>
    <dbReference type="NCBI Taxonomy" id="2528026"/>
    <lineage>
        <taxon>Bacteria</taxon>
        <taxon>Pseudomonadati</taxon>
        <taxon>Planctomycetota</taxon>
        <taxon>Planctomycetia</taxon>
        <taxon>Planctomycetales</taxon>
        <taxon>Planctomycetaceae</taxon>
        <taxon>Maioricimonas</taxon>
    </lineage>
</organism>
<keyword evidence="1" id="KW-0812">Transmembrane</keyword>
<reference evidence="2 3" key="1">
    <citation type="submission" date="2019-02" db="EMBL/GenBank/DDBJ databases">
        <title>Deep-cultivation of Planctomycetes and their phenomic and genomic characterization uncovers novel biology.</title>
        <authorList>
            <person name="Wiegand S."/>
            <person name="Jogler M."/>
            <person name="Boedeker C."/>
            <person name="Pinto D."/>
            <person name="Vollmers J."/>
            <person name="Rivas-Marin E."/>
            <person name="Kohn T."/>
            <person name="Peeters S.H."/>
            <person name="Heuer A."/>
            <person name="Rast P."/>
            <person name="Oberbeckmann S."/>
            <person name="Bunk B."/>
            <person name="Jeske O."/>
            <person name="Meyerdierks A."/>
            <person name="Storesund J.E."/>
            <person name="Kallscheuer N."/>
            <person name="Luecker S."/>
            <person name="Lage O.M."/>
            <person name="Pohl T."/>
            <person name="Merkel B.J."/>
            <person name="Hornburger P."/>
            <person name="Mueller R.-W."/>
            <person name="Bruemmer F."/>
            <person name="Labrenz M."/>
            <person name="Spormann A.M."/>
            <person name="Op den Camp H."/>
            <person name="Overmann J."/>
            <person name="Amann R."/>
            <person name="Jetten M.S.M."/>
            <person name="Mascher T."/>
            <person name="Medema M.H."/>
            <person name="Devos D.P."/>
            <person name="Kaster A.-K."/>
            <person name="Ovreas L."/>
            <person name="Rohde M."/>
            <person name="Galperin M.Y."/>
            <person name="Jogler C."/>
        </authorList>
    </citation>
    <scope>NUCLEOTIDE SEQUENCE [LARGE SCALE GENOMIC DNA]</scope>
    <source>
        <strain evidence="2 3">Mal4</strain>
    </source>
</reference>
<protein>
    <submittedName>
        <fullName evidence="2">Uncharacterized protein</fullName>
    </submittedName>
</protein>
<evidence type="ECO:0000313" key="3">
    <source>
        <dbReference type="Proteomes" id="UP000320496"/>
    </source>
</evidence>
<proteinExistence type="predicted"/>
<dbReference type="GO" id="GO:0035269">
    <property type="term" value="P:protein O-linked glycosylation via mannose"/>
    <property type="evidence" value="ECO:0007669"/>
    <property type="project" value="TreeGrafter"/>
</dbReference>
<name>A0A517Z992_9PLAN</name>
<dbReference type="RefSeq" id="WP_145370239.1">
    <property type="nucleotide sequence ID" value="NZ_CP036275.1"/>
</dbReference>
<dbReference type="AlphaFoldDB" id="A0A517Z992"/>
<evidence type="ECO:0000256" key="1">
    <source>
        <dbReference type="SAM" id="Phobius"/>
    </source>
</evidence>
<feature type="transmembrane region" description="Helical" evidence="1">
    <location>
        <begin position="21"/>
        <end position="43"/>
    </location>
</feature>
<dbReference type="EMBL" id="CP036275">
    <property type="protein sequence ID" value="QDU39011.1"/>
    <property type="molecule type" value="Genomic_DNA"/>
</dbReference>
<evidence type="ECO:0000313" key="2">
    <source>
        <dbReference type="EMBL" id="QDU39011.1"/>
    </source>
</evidence>
<dbReference type="Proteomes" id="UP000320496">
    <property type="component" value="Chromosome"/>
</dbReference>
<feature type="transmembrane region" description="Helical" evidence="1">
    <location>
        <begin position="88"/>
        <end position="109"/>
    </location>
</feature>